<dbReference type="CDD" id="cd00158">
    <property type="entry name" value="RHOD"/>
    <property type="match status" value="1"/>
</dbReference>
<dbReference type="Gene3D" id="3.40.250.10">
    <property type="entry name" value="Rhodanese-like domain"/>
    <property type="match status" value="1"/>
</dbReference>
<name>A0ABU2FG57_9EURY</name>
<proteinExistence type="predicted"/>
<accession>A0ABU2FG57</accession>
<evidence type="ECO:0000313" key="4">
    <source>
        <dbReference type="Proteomes" id="UP001259659"/>
    </source>
</evidence>
<gene>
    <name evidence="3" type="ORF">NDI56_17595</name>
</gene>
<feature type="region of interest" description="Disordered" evidence="1">
    <location>
        <begin position="28"/>
        <end position="60"/>
    </location>
</feature>
<keyword evidence="4" id="KW-1185">Reference proteome</keyword>
<evidence type="ECO:0000313" key="3">
    <source>
        <dbReference type="EMBL" id="MDS0261217.1"/>
    </source>
</evidence>
<dbReference type="Pfam" id="PF00581">
    <property type="entry name" value="Rhodanese"/>
    <property type="match status" value="1"/>
</dbReference>
<dbReference type="SUPFAM" id="SSF52821">
    <property type="entry name" value="Rhodanese/Cell cycle control phosphatase"/>
    <property type="match status" value="1"/>
</dbReference>
<dbReference type="InterPro" id="IPR001763">
    <property type="entry name" value="Rhodanese-like_dom"/>
</dbReference>
<dbReference type="InterPro" id="IPR036873">
    <property type="entry name" value="Rhodanese-like_dom_sf"/>
</dbReference>
<dbReference type="EMBL" id="JAMQON010000005">
    <property type="protein sequence ID" value="MDS0261217.1"/>
    <property type="molecule type" value="Genomic_DNA"/>
</dbReference>
<dbReference type="PROSITE" id="PS50206">
    <property type="entry name" value="RHODANESE_3"/>
    <property type="match status" value="1"/>
</dbReference>
<dbReference type="RefSeq" id="WP_310921028.1">
    <property type="nucleotide sequence ID" value="NZ_JAMQON010000005.1"/>
</dbReference>
<dbReference type="SMART" id="SM00450">
    <property type="entry name" value="RHOD"/>
    <property type="match status" value="1"/>
</dbReference>
<comment type="caution">
    <text evidence="3">The sequence shown here is derived from an EMBL/GenBank/DDBJ whole genome shotgun (WGS) entry which is preliminary data.</text>
</comment>
<reference evidence="3 4" key="1">
    <citation type="submission" date="2022-06" db="EMBL/GenBank/DDBJ databases">
        <title>Haloarcula sp. a new haloarchaeum isolate from saline soil.</title>
        <authorList>
            <person name="Strakova D."/>
            <person name="Galisteo C."/>
            <person name="Sanchez-Porro C."/>
            <person name="Ventosa A."/>
        </authorList>
    </citation>
    <scope>NUCLEOTIDE SEQUENCE [LARGE SCALE GENOMIC DNA]</scope>
    <source>
        <strain evidence="3 4">S1CR25-12</strain>
    </source>
</reference>
<dbReference type="Proteomes" id="UP001259659">
    <property type="component" value="Unassembled WGS sequence"/>
</dbReference>
<protein>
    <submittedName>
        <fullName evidence="3">Rhodanese-like domain-containing protein</fullName>
    </submittedName>
</protein>
<feature type="domain" description="Rhodanese" evidence="2">
    <location>
        <begin position="80"/>
        <end position="171"/>
    </location>
</feature>
<dbReference type="PROSITE" id="PS51257">
    <property type="entry name" value="PROKAR_LIPOPROTEIN"/>
    <property type="match status" value="1"/>
</dbReference>
<evidence type="ECO:0000259" key="2">
    <source>
        <dbReference type="PROSITE" id="PS50206"/>
    </source>
</evidence>
<evidence type="ECO:0000256" key="1">
    <source>
        <dbReference type="SAM" id="MobiDB-lite"/>
    </source>
</evidence>
<organism evidence="3 4">
    <name type="scientific">Haloarcula saliterrae</name>
    <dbReference type="NCBI Taxonomy" id="2950534"/>
    <lineage>
        <taxon>Archaea</taxon>
        <taxon>Methanobacteriati</taxon>
        <taxon>Methanobacteriota</taxon>
        <taxon>Stenosarchaea group</taxon>
        <taxon>Halobacteria</taxon>
        <taxon>Halobacteriales</taxon>
        <taxon>Haloarculaceae</taxon>
        <taxon>Haloarcula</taxon>
    </lineage>
</organism>
<sequence length="256" mass="27252">MQRRGYLALCGTVCGGLAGCSGDSNDTPDGAVAPASDGYPAQSGTPSTERDIDTGSFPTTTVEGVDVPLAPIDATQYWYREGTARFADARGRAQYARSHITGAVLSPAPDGGADDPVSDWPNDDRIVCYCGCPHHLSSLRAATLIKNGYERVFVIDEGFWEWQTRGYPVSGTAVTSRPAVQRIRGRTAADDAGQTAWAWHEPTGQREATPIAEGGSYTLELRFSDVGPDSTIAVETPAYRVEDSLDALTTRTVTGT</sequence>